<dbReference type="SUPFAM" id="SSF54593">
    <property type="entry name" value="Glyoxalase/Bleomycin resistance protein/Dihydroxybiphenyl dioxygenase"/>
    <property type="match status" value="1"/>
</dbReference>
<evidence type="ECO:0000313" key="3">
    <source>
        <dbReference type="Proteomes" id="UP000319257"/>
    </source>
</evidence>
<feature type="domain" description="PhnB-like" evidence="1">
    <location>
        <begin position="8"/>
        <end position="126"/>
    </location>
</feature>
<reference evidence="2 3" key="1">
    <citation type="submission" date="2019-06" db="EMBL/GenBank/DDBJ databases">
        <title>Draft genome sequence of the filamentous fungus Phialemoniopsis curvata isolated from diesel fuel.</title>
        <authorList>
            <person name="Varaljay V.A."/>
            <person name="Lyon W.J."/>
            <person name="Crouch A.L."/>
            <person name="Drake C.E."/>
            <person name="Hollomon J.M."/>
            <person name="Nadeau L.J."/>
            <person name="Nunn H.S."/>
            <person name="Stevenson B.S."/>
            <person name="Bojanowski C.L."/>
            <person name="Crookes-Goodson W.J."/>
        </authorList>
    </citation>
    <scope>NUCLEOTIDE SEQUENCE [LARGE SCALE GENOMIC DNA]</scope>
    <source>
        <strain evidence="2 3">D216</strain>
    </source>
</reference>
<evidence type="ECO:0000259" key="1">
    <source>
        <dbReference type="Pfam" id="PF06983"/>
    </source>
</evidence>
<dbReference type="InterPro" id="IPR009725">
    <property type="entry name" value="3_dmu_93_MTrfase"/>
</dbReference>
<dbReference type="Pfam" id="PF06983">
    <property type="entry name" value="3-dmu-9_3-mt"/>
    <property type="match status" value="1"/>
</dbReference>
<dbReference type="InterPro" id="IPR029068">
    <property type="entry name" value="Glyas_Bleomycin-R_OHBP_Dase"/>
</dbReference>
<evidence type="ECO:0000313" key="2">
    <source>
        <dbReference type="EMBL" id="TPX08635.1"/>
    </source>
</evidence>
<proteinExistence type="predicted"/>
<dbReference type="OrthoDB" id="10255422at2759"/>
<comment type="caution">
    <text evidence="2">The sequence shown here is derived from an EMBL/GenBank/DDBJ whole genome shotgun (WGS) entry which is preliminary data.</text>
</comment>
<dbReference type="InterPro" id="IPR028973">
    <property type="entry name" value="PhnB-like"/>
</dbReference>
<dbReference type="EMBL" id="SKBQ01000076">
    <property type="protein sequence ID" value="TPX08635.1"/>
    <property type="molecule type" value="Genomic_DNA"/>
</dbReference>
<dbReference type="InParanoid" id="A0A507AG27"/>
<accession>A0A507AG27</accession>
<dbReference type="PANTHER" id="PTHR33990:SF2">
    <property type="entry name" value="PHNB-LIKE DOMAIN-CONTAINING PROTEIN"/>
    <property type="match status" value="1"/>
</dbReference>
<dbReference type="Gene3D" id="3.10.180.10">
    <property type="entry name" value="2,3-Dihydroxybiphenyl 1,2-Dioxygenase, domain 1"/>
    <property type="match status" value="1"/>
</dbReference>
<keyword evidence="3" id="KW-1185">Reference proteome</keyword>
<dbReference type="STRING" id="1093900.A0A507AG27"/>
<sequence>MSSSSTPFTICLWMNDTAEEAAKHYTSIFKDSRIIETTHYPGAGEEVHGHKAGSVMTVVIELNGQRFMLLNGGPNFKPNEAVSLMVMCKDQEEIDYYWDKLGEGGDPSNRACGWTKDKYGFSWQITPQKMGDVWTKGDKEAVNRSMDAMMGMQKLDMEGLQKAYDGK</sequence>
<dbReference type="PANTHER" id="PTHR33990">
    <property type="entry name" value="PROTEIN YJDN-RELATED"/>
    <property type="match status" value="1"/>
</dbReference>
<dbReference type="PIRSF" id="PIRSF021700">
    <property type="entry name" value="3_dmu_93_MTrfase"/>
    <property type="match status" value="1"/>
</dbReference>
<dbReference type="GeneID" id="41977421"/>
<dbReference type="AlphaFoldDB" id="A0A507AG27"/>
<dbReference type="Proteomes" id="UP000319257">
    <property type="component" value="Unassembled WGS sequence"/>
</dbReference>
<dbReference type="CDD" id="cd06588">
    <property type="entry name" value="PhnB_like"/>
    <property type="match status" value="1"/>
</dbReference>
<protein>
    <recommendedName>
        <fullName evidence="1">PhnB-like domain-containing protein</fullName>
    </recommendedName>
</protein>
<organism evidence="2 3">
    <name type="scientific">Thyridium curvatum</name>
    <dbReference type="NCBI Taxonomy" id="1093900"/>
    <lineage>
        <taxon>Eukaryota</taxon>
        <taxon>Fungi</taxon>
        <taxon>Dikarya</taxon>
        <taxon>Ascomycota</taxon>
        <taxon>Pezizomycotina</taxon>
        <taxon>Sordariomycetes</taxon>
        <taxon>Sordariomycetidae</taxon>
        <taxon>Thyridiales</taxon>
        <taxon>Thyridiaceae</taxon>
        <taxon>Thyridium</taxon>
    </lineage>
</organism>
<name>A0A507AG27_9PEZI</name>
<gene>
    <name evidence="2" type="ORF">E0L32_009974</name>
</gene>
<dbReference type="RefSeq" id="XP_030990346.1">
    <property type="nucleotide sequence ID" value="XM_031144994.1"/>
</dbReference>